<name>A0A0U2W8M6_9HYPH</name>
<dbReference type="EMBL" id="CP013068">
    <property type="protein sequence ID" value="ALV28826.1"/>
    <property type="molecule type" value="Genomic_DNA"/>
</dbReference>
<proteinExistence type="predicted"/>
<feature type="region of interest" description="Disordered" evidence="4">
    <location>
        <begin position="1"/>
        <end position="23"/>
    </location>
</feature>
<dbReference type="PROSITE" id="PS50949">
    <property type="entry name" value="HTH_GNTR"/>
    <property type="match status" value="1"/>
</dbReference>
<keyword evidence="3" id="KW-0804">Transcription</keyword>
<gene>
    <name evidence="6" type="ORF">APZ00_18680</name>
</gene>
<protein>
    <submittedName>
        <fullName evidence="6">GntR family transcriptional regulator</fullName>
    </submittedName>
</protein>
<dbReference type="PANTHER" id="PTHR43537">
    <property type="entry name" value="TRANSCRIPTIONAL REGULATOR, GNTR FAMILY"/>
    <property type="match status" value="1"/>
</dbReference>
<dbReference type="PANTHER" id="PTHR43537:SF5">
    <property type="entry name" value="UXU OPERON TRANSCRIPTIONAL REGULATOR"/>
    <property type="match status" value="1"/>
</dbReference>
<dbReference type="InterPro" id="IPR000524">
    <property type="entry name" value="Tscrpt_reg_HTH_GntR"/>
</dbReference>
<evidence type="ECO:0000256" key="2">
    <source>
        <dbReference type="ARBA" id="ARBA00023125"/>
    </source>
</evidence>
<dbReference type="GO" id="GO:0003677">
    <property type="term" value="F:DNA binding"/>
    <property type="evidence" value="ECO:0007669"/>
    <property type="project" value="UniProtKB-KW"/>
</dbReference>
<evidence type="ECO:0000313" key="6">
    <source>
        <dbReference type="EMBL" id="ALV28826.1"/>
    </source>
</evidence>
<dbReference type="KEGG" id="pphr:APZ00_18680"/>
<dbReference type="eggNOG" id="COG1802">
    <property type="taxonomic scope" value="Bacteria"/>
</dbReference>
<dbReference type="Pfam" id="PF00392">
    <property type="entry name" value="GntR"/>
    <property type="match status" value="1"/>
</dbReference>
<evidence type="ECO:0000259" key="5">
    <source>
        <dbReference type="PROSITE" id="PS50949"/>
    </source>
</evidence>
<reference evidence="6 7" key="1">
    <citation type="submission" date="2015-10" db="EMBL/GenBank/DDBJ databases">
        <title>The world's first case of liver abscess caused by Pannonibacter phragmitetus.</title>
        <authorList>
            <person name="Ming D."/>
            <person name="Wang M."/>
            <person name="Zhou Y."/>
            <person name="Jiang T."/>
            <person name="Hu S."/>
        </authorList>
    </citation>
    <scope>NUCLEOTIDE SEQUENCE [LARGE SCALE GENOMIC DNA]</scope>
    <source>
        <strain evidence="6 7">31801</strain>
    </source>
</reference>
<evidence type="ECO:0000256" key="4">
    <source>
        <dbReference type="SAM" id="MobiDB-lite"/>
    </source>
</evidence>
<dbReference type="Gene3D" id="1.20.120.530">
    <property type="entry name" value="GntR ligand-binding domain-like"/>
    <property type="match status" value="1"/>
</dbReference>
<dbReference type="InterPro" id="IPR036388">
    <property type="entry name" value="WH-like_DNA-bd_sf"/>
</dbReference>
<dbReference type="InterPro" id="IPR011711">
    <property type="entry name" value="GntR_C"/>
</dbReference>
<dbReference type="SUPFAM" id="SSF46785">
    <property type="entry name" value="Winged helix' DNA-binding domain"/>
    <property type="match status" value="1"/>
</dbReference>
<dbReference type="Proteomes" id="UP000064921">
    <property type="component" value="Chromosome"/>
</dbReference>
<dbReference type="SMART" id="SM00895">
    <property type="entry name" value="FCD"/>
    <property type="match status" value="1"/>
</dbReference>
<keyword evidence="2" id="KW-0238">DNA-binding</keyword>
<dbReference type="SUPFAM" id="SSF48008">
    <property type="entry name" value="GntR ligand-binding domain-like"/>
    <property type="match status" value="1"/>
</dbReference>
<dbReference type="STRING" id="121719.APZ00_18680"/>
<dbReference type="Pfam" id="PF07729">
    <property type="entry name" value="FCD"/>
    <property type="match status" value="1"/>
</dbReference>
<dbReference type="InterPro" id="IPR036390">
    <property type="entry name" value="WH_DNA-bd_sf"/>
</dbReference>
<feature type="domain" description="HTH gntR-type" evidence="5">
    <location>
        <begin position="24"/>
        <end position="91"/>
    </location>
</feature>
<dbReference type="Gene3D" id="1.10.10.10">
    <property type="entry name" value="Winged helix-like DNA-binding domain superfamily/Winged helix DNA-binding domain"/>
    <property type="match status" value="1"/>
</dbReference>
<sequence>MNTQTMSRKKDRTPEAEGSAAKPVSLRQAAYEGIEELLNSGRLRPGQLISQRELMDMTGATLGAVREAIPRFEAEGLLVTVPKRGLMVPGLDIHFVRDAYQMRRLLEVAALPEIAAKLDPALLKSWIARHQEGQAQLLQADPAGHDAAAHMIQHLDWEMHEGLIAALGNAVMSNVYRVNAIKVRMAVQSQIKVTPANAVRVIREHLAFLEPMAEGRYAEAQQALAHHITNSMRIALGEPITGGP</sequence>
<organism evidence="6 7">
    <name type="scientific">Pannonibacter phragmitetus</name>
    <dbReference type="NCBI Taxonomy" id="121719"/>
    <lineage>
        <taxon>Bacteria</taxon>
        <taxon>Pseudomonadati</taxon>
        <taxon>Pseudomonadota</taxon>
        <taxon>Alphaproteobacteria</taxon>
        <taxon>Hyphomicrobiales</taxon>
        <taxon>Stappiaceae</taxon>
        <taxon>Pannonibacter</taxon>
    </lineage>
</organism>
<evidence type="ECO:0000313" key="7">
    <source>
        <dbReference type="Proteomes" id="UP000064921"/>
    </source>
</evidence>
<dbReference type="InterPro" id="IPR008920">
    <property type="entry name" value="TF_FadR/GntR_C"/>
</dbReference>
<evidence type="ECO:0000256" key="1">
    <source>
        <dbReference type="ARBA" id="ARBA00023015"/>
    </source>
</evidence>
<dbReference type="AlphaFoldDB" id="A0A0U2W8M6"/>
<keyword evidence="7" id="KW-1185">Reference proteome</keyword>
<dbReference type="SMART" id="SM00345">
    <property type="entry name" value="HTH_GNTR"/>
    <property type="match status" value="1"/>
</dbReference>
<dbReference type="GO" id="GO:0003700">
    <property type="term" value="F:DNA-binding transcription factor activity"/>
    <property type="evidence" value="ECO:0007669"/>
    <property type="project" value="InterPro"/>
</dbReference>
<keyword evidence="1" id="KW-0805">Transcription regulation</keyword>
<accession>A0A0U2W8M6</accession>
<evidence type="ECO:0000256" key="3">
    <source>
        <dbReference type="ARBA" id="ARBA00023163"/>
    </source>
</evidence>